<evidence type="ECO:0000256" key="2">
    <source>
        <dbReference type="SAM" id="SignalP"/>
    </source>
</evidence>
<dbReference type="EMBL" id="NEVJ01000003">
    <property type="protein sequence ID" value="OZI20461.1"/>
    <property type="molecule type" value="Genomic_DNA"/>
</dbReference>
<keyword evidence="2" id="KW-0732">Signal</keyword>
<dbReference type="Proteomes" id="UP000216857">
    <property type="component" value="Unassembled WGS sequence"/>
</dbReference>
<proteinExistence type="inferred from homology"/>
<accession>A0A261R688</accession>
<keyword evidence="4" id="KW-1185">Reference proteome</keyword>
<reference evidence="3" key="1">
    <citation type="submission" date="2017-05" db="EMBL/GenBank/DDBJ databases">
        <title>Complete and WGS of Bordetella genogroups.</title>
        <authorList>
            <person name="Spilker T."/>
            <person name="Lipuma J."/>
        </authorList>
    </citation>
    <scope>NUCLEOTIDE SEQUENCE</scope>
    <source>
        <strain evidence="3">AU21707</strain>
    </source>
</reference>
<evidence type="ECO:0008006" key="5">
    <source>
        <dbReference type="Google" id="ProtNLM"/>
    </source>
</evidence>
<organism evidence="3 4">
    <name type="scientific">Bordetella genomosp. 9</name>
    <dbReference type="NCBI Taxonomy" id="1416803"/>
    <lineage>
        <taxon>Bacteria</taxon>
        <taxon>Pseudomonadati</taxon>
        <taxon>Pseudomonadota</taxon>
        <taxon>Betaproteobacteria</taxon>
        <taxon>Burkholderiales</taxon>
        <taxon>Alcaligenaceae</taxon>
        <taxon>Bordetella</taxon>
    </lineage>
</organism>
<dbReference type="Pfam" id="PF03401">
    <property type="entry name" value="TctC"/>
    <property type="match status" value="1"/>
</dbReference>
<comment type="similarity">
    <text evidence="1">Belongs to the UPF0065 (bug) family.</text>
</comment>
<dbReference type="InterPro" id="IPR005064">
    <property type="entry name" value="BUG"/>
</dbReference>
<evidence type="ECO:0000256" key="1">
    <source>
        <dbReference type="ARBA" id="ARBA00006987"/>
    </source>
</evidence>
<dbReference type="CDD" id="cd13578">
    <property type="entry name" value="PBP2_Bug27"/>
    <property type="match status" value="1"/>
</dbReference>
<evidence type="ECO:0000313" key="3">
    <source>
        <dbReference type="EMBL" id="OZI20461.1"/>
    </source>
</evidence>
<dbReference type="AlphaFoldDB" id="A0A261R688"/>
<comment type="caution">
    <text evidence="3">The sequence shown here is derived from an EMBL/GenBank/DDBJ whole genome shotgun (WGS) entry which is preliminary data.</text>
</comment>
<dbReference type="PANTHER" id="PTHR42928">
    <property type="entry name" value="TRICARBOXYLATE-BINDING PROTEIN"/>
    <property type="match status" value="1"/>
</dbReference>
<dbReference type="PIRSF" id="PIRSF017082">
    <property type="entry name" value="YflP"/>
    <property type="match status" value="1"/>
</dbReference>
<evidence type="ECO:0000313" key="4">
    <source>
        <dbReference type="Proteomes" id="UP000216857"/>
    </source>
</evidence>
<dbReference type="Gene3D" id="3.40.190.10">
    <property type="entry name" value="Periplasmic binding protein-like II"/>
    <property type="match status" value="1"/>
</dbReference>
<protein>
    <recommendedName>
        <fullName evidence="5">MFS transporter</fullName>
    </recommendedName>
</protein>
<dbReference type="InterPro" id="IPR042100">
    <property type="entry name" value="Bug_dom1"/>
</dbReference>
<sequence>MKHLTKHLFKHALGAAALALATAAHAGPFPDHAVEMIVPYPPGGTADAVARPLAAVLQEKLGVPIVVSYKAGAGSVIGTQYVARAKPDGYTLVMVLAAHAINPSLYPNLPYDSVKDFSSIGMVAKLPLVLYTNPKFEAKTVPELIQYAKEHPGRLSVASAGNGNTSHLATELFATTAGVKLLHVPYKGGGPSVTAAMGGEVNAVFAGPDSLHLAKAGRLHTVAVTSTERLALMPDVPTVQEAGLKGFEVQGWYGVLAPAGTPADVVAKLNKALTDSVKDPKFSKTVEELGYIPSASTPDGFMDYIKQETARWAKVVKDADIKLQ</sequence>
<name>A0A261R688_9BORD</name>
<gene>
    <name evidence="3" type="ORF">CAL26_23475</name>
</gene>
<dbReference type="PANTHER" id="PTHR42928:SF5">
    <property type="entry name" value="BLR1237 PROTEIN"/>
    <property type="match status" value="1"/>
</dbReference>
<feature type="signal peptide" evidence="2">
    <location>
        <begin position="1"/>
        <end position="26"/>
    </location>
</feature>
<feature type="chain" id="PRO_5012175845" description="MFS transporter" evidence="2">
    <location>
        <begin position="27"/>
        <end position="324"/>
    </location>
</feature>
<dbReference type="OrthoDB" id="8678477at2"/>
<dbReference type="RefSeq" id="WP_094849053.1">
    <property type="nucleotide sequence ID" value="NZ_NEVJ01000003.1"/>
</dbReference>
<dbReference type="SUPFAM" id="SSF53850">
    <property type="entry name" value="Periplasmic binding protein-like II"/>
    <property type="match status" value="1"/>
</dbReference>
<dbReference type="Gene3D" id="3.40.190.150">
    <property type="entry name" value="Bordetella uptake gene, domain 1"/>
    <property type="match status" value="1"/>
</dbReference>